<name>A0A4R6PVI0_NOCIG</name>
<keyword evidence="1" id="KW-0472">Membrane</keyword>
<comment type="caution">
    <text evidence="2">The sequence shown here is derived from an EMBL/GenBank/DDBJ whole genome shotgun (WGS) entry which is preliminary data.</text>
</comment>
<keyword evidence="3" id="KW-1185">Reference proteome</keyword>
<organism evidence="2 3">
    <name type="scientific">Nocardia ignorata</name>
    <dbReference type="NCBI Taxonomy" id="145285"/>
    <lineage>
        <taxon>Bacteria</taxon>
        <taxon>Bacillati</taxon>
        <taxon>Actinomycetota</taxon>
        <taxon>Actinomycetes</taxon>
        <taxon>Mycobacteriales</taxon>
        <taxon>Nocardiaceae</taxon>
        <taxon>Nocardia</taxon>
    </lineage>
</organism>
<dbReference type="EMBL" id="SNXK01000001">
    <property type="protein sequence ID" value="TDP41446.1"/>
    <property type="molecule type" value="Genomic_DNA"/>
</dbReference>
<evidence type="ECO:0000313" key="2">
    <source>
        <dbReference type="EMBL" id="TDP41446.1"/>
    </source>
</evidence>
<protein>
    <submittedName>
        <fullName evidence="2">Uncharacterized protein</fullName>
    </submittedName>
</protein>
<reference evidence="2 3" key="1">
    <citation type="submission" date="2019-03" db="EMBL/GenBank/DDBJ databases">
        <title>Genomic Encyclopedia of Type Strains, Phase IV (KMG-IV): sequencing the most valuable type-strain genomes for metagenomic binning, comparative biology and taxonomic classification.</title>
        <authorList>
            <person name="Goeker M."/>
        </authorList>
    </citation>
    <scope>NUCLEOTIDE SEQUENCE [LARGE SCALE GENOMIC DNA]</scope>
    <source>
        <strain evidence="2 3">DSM 44496</strain>
    </source>
</reference>
<dbReference type="Proteomes" id="UP000295087">
    <property type="component" value="Unassembled WGS sequence"/>
</dbReference>
<feature type="transmembrane region" description="Helical" evidence="1">
    <location>
        <begin position="71"/>
        <end position="92"/>
    </location>
</feature>
<dbReference type="RefSeq" id="WP_208115306.1">
    <property type="nucleotide sequence ID" value="NZ_SNXK01000001.1"/>
</dbReference>
<evidence type="ECO:0000256" key="1">
    <source>
        <dbReference type="SAM" id="Phobius"/>
    </source>
</evidence>
<feature type="transmembrane region" description="Helical" evidence="1">
    <location>
        <begin position="12"/>
        <end position="31"/>
    </location>
</feature>
<gene>
    <name evidence="2" type="ORF">DFR75_101545</name>
</gene>
<keyword evidence="1" id="KW-1133">Transmembrane helix</keyword>
<feature type="transmembrane region" description="Helical" evidence="1">
    <location>
        <begin position="37"/>
        <end position="59"/>
    </location>
</feature>
<accession>A0A4R6PVI0</accession>
<evidence type="ECO:0000313" key="3">
    <source>
        <dbReference type="Proteomes" id="UP000295087"/>
    </source>
</evidence>
<feature type="transmembrane region" description="Helical" evidence="1">
    <location>
        <begin position="98"/>
        <end position="119"/>
    </location>
</feature>
<proteinExistence type="predicted"/>
<dbReference type="AlphaFoldDB" id="A0A4R6PVI0"/>
<keyword evidence="1" id="KW-0812">Transmembrane</keyword>
<sequence length="128" mass="14199">MNTTARVRRAHRLIAVTFLATLVVTVLVLALRGPQWVSYLPLVPLAGLFVSGAWMYVRGRRRPIIGRARQAHRWSGVVFTLAVLATIVALSLPDPIVWVSYLPLIPLAAMLFTGLFMLVSPIRARRTA</sequence>